<evidence type="ECO:0000313" key="2">
    <source>
        <dbReference type="Proteomes" id="UP000030982"/>
    </source>
</evidence>
<dbReference type="AlphaFoldDB" id="A0A0B2AI48"/>
<reference evidence="1 2" key="1">
    <citation type="submission" date="2014-09" db="EMBL/GenBank/DDBJ databases">
        <title>Genome sequence of Sinomonas sp. MUSC 117.</title>
        <authorList>
            <person name="Lee L.-H."/>
        </authorList>
    </citation>
    <scope>NUCLEOTIDE SEQUENCE [LARGE SCALE GENOMIC DNA]</scope>
    <source>
        <strain evidence="1 2">MUSC 117</strain>
    </source>
</reference>
<dbReference type="OrthoDB" id="5080666at2"/>
<evidence type="ECO:0008006" key="3">
    <source>
        <dbReference type="Google" id="ProtNLM"/>
    </source>
</evidence>
<gene>
    <name evidence="1" type="ORF">LK10_15230</name>
</gene>
<dbReference type="STRING" id="1338436.LK10_15230"/>
<sequence>MMSARPRVISVRHGGIRPAGSWLYVWIDTADGSIAYVGATGFDPELRAYLHLTSQNPDHGRVRATVPDYEKRDFDVLSFELAEDVPRDQAKKLLIARLGEERHIETEDVGIEAVRSVIDPIVDAVEGYIGALRSVRPCPVAGNR</sequence>
<evidence type="ECO:0000313" key="1">
    <source>
        <dbReference type="EMBL" id="KHL01598.1"/>
    </source>
</evidence>
<dbReference type="Proteomes" id="UP000030982">
    <property type="component" value="Unassembled WGS sequence"/>
</dbReference>
<comment type="caution">
    <text evidence="1">The sequence shown here is derived from an EMBL/GenBank/DDBJ whole genome shotgun (WGS) entry which is preliminary data.</text>
</comment>
<dbReference type="EMBL" id="JTDL01000140">
    <property type="protein sequence ID" value="KHL01598.1"/>
    <property type="molecule type" value="Genomic_DNA"/>
</dbReference>
<accession>A0A0B2AI48</accession>
<keyword evidence="2" id="KW-1185">Reference proteome</keyword>
<proteinExistence type="predicted"/>
<protein>
    <recommendedName>
        <fullName evidence="3">GIY-YIG domain-containing protein</fullName>
    </recommendedName>
</protein>
<name>A0A0B2AI48_9MICC</name>
<dbReference type="RefSeq" id="WP_043125351.1">
    <property type="nucleotide sequence ID" value="NZ_JTDL01000140.1"/>
</dbReference>
<organism evidence="1 2">
    <name type="scientific">Sinomonas humi</name>
    <dbReference type="NCBI Taxonomy" id="1338436"/>
    <lineage>
        <taxon>Bacteria</taxon>
        <taxon>Bacillati</taxon>
        <taxon>Actinomycetota</taxon>
        <taxon>Actinomycetes</taxon>
        <taxon>Micrococcales</taxon>
        <taxon>Micrococcaceae</taxon>
        <taxon>Sinomonas</taxon>
    </lineage>
</organism>